<dbReference type="AlphaFoldDB" id="A0ABD3MB30"/>
<protein>
    <submittedName>
        <fullName evidence="3">Uncharacterized protein</fullName>
    </submittedName>
</protein>
<keyword evidence="1" id="KW-0677">Repeat</keyword>
<dbReference type="Proteomes" id="UP001530293">
    <property type="component" value="Unassembled WGS sequence"/>
</dbReference>
<evidence type="ECO:0000256" key="1">
    <source>
        <dbReference type="ARBA" id="ARBA00022737"/>
    </source>
</evidence>
<name>A0ABD3MB30_9STRA</name>
<comment type="caution">
    <text evidence="3">The sequence shown here is derived from an EMBL/GenBank/DDBJ whole genome shotgun (WGS) entry which is preliminary data.</text>
</comment>
<sequence length="252" mass="27960">MPAKSPSTTITATYDLIDIEMQFLSRLMTIIESQRWDVLGNAIINNQEVFRTFARSIASSPSQHLNGMTILHATVRYNPPPELAKILLDLVPESPTCIDIARRTPLHVAVGMHANPSTIELLVRAYPNACAMLDWEGKTPLHLACDDGFNLFNEEDNDTTTTKTTDRPKHCLDTIRTLINACPLAAVVEDQDDMTALEHAIMSNASIKVVGLLQGITCRQSMKVRSFVKKISEESSIVSEEPDRQLNSRSLS</sequence>
<dbReference type="PANTHER" id="PTHR24153:SF8">
    <property type="entry name" value="FORKED, ISOFORM F"/>
    <property type="match status" value="1"/>
</dbReference>
<keyword evidence="2" id="KW-0040">ANK repeat</keyword>
<dbReference type="Gene3D" id="1.25.40.20">
    <property type="entry name" value="Ankyrin repeat-containing domain"/>
    <property type="match status" value="1"/>
</dbReference>
<accession>A0ABD3MB30</accession>
<dbReference type="InterPro" id="IPR052420">
    <property type="entry name" value="Espin/Espin-like"/>
</dbReference>
<dbReference type="PANTHER" id="PTHR24153">
    <property type="entry name" value="ESPIN"/>
    <property type="match status" value="1"/>
</dbReference>
<keyword evidence="4" id="KW-1185">Reference proteome</keyword>
<reference evidence="3 4" key="1">
    <citation type="submission" date="2024-10" db="EMBL/GenBank/DDBJ databases">
        <title>Updated reference genomes for cyclostephanoid diatoms.</title>
        <authorList>
            <person name="Roberts W.R."/>
            <person name="Alverson A.J."/>
        </authorList>
    </citation>
    <scope>NUCLEOTIDE SEQUENCE [LARGE SCALE GENOMIC DNA]</scope>
    <source>
        <strain evidence="3 4">AJA232-27</strain>
    </source>
</reference>
<dbReference type="Pfam" id="PF12796">
    <property type="entry name" value="Ank_2"/>
    <property type="match status" value="1"/>
</dbReference>
<dbReference type="InterPro" id="IPR002110">
    <property type="entry name" value="Ankyrin_rpt"/>
</dbReference>
<dbReference type="EMBL" id="JALLBG020000152">
    <property type="protein sequence ID" value="KAL3761320.1"/>
    <property type="molecule type" value="Genomic_DNA"/>
</dbReference>
<gene>
    <name evidence="3" type="ORF">ACHAWU_010233</name>
</gene>
<evidence type="ECO:0000313" key="4">
    <source>
        <dbReference type="Proteomes" id="UP001530293"/>
    </source>
</evidence>
<organism evidence="3 4">
    <name type="scientific">Discostella pseudostelligera</name>
    <dbReference type="NCBI Taxonomy" id="259834"/>
    <lineage>
        <taxon>Eukaryota</taxon>
        <taxon>Sar</taxon>
        <taxon>Stramenopiles</taxon>
        <taxon>Ochrophyta</taxon>
        <taxon>Bacillariophyta</taxon>
        <taxon>Coscinodiscophyceae</taxon>
        <taxon>Thalassiosirophycidae</taxon>
        <taxon>Stephanodiscales</taxon>
        <taxon>Stephanodiscaceae</taxon>
        <taxon>Discostella</taxon>
    </lineage>
</organism>
<evidence type="ECO:0000256" key="2">
    <source>
        <dbReference type="ARBA" id="ARBA00023043"/>
    </source>
</evidence>
<dbReference type="SMART" id="SM00248">
    <property type="entry name" value="ANK"/>
    <property type="match status" value="4"/>
</dbReference>
<evidence type="ECO:0000313" key="3">
    <source>
        <dbReference type="EMBL" id="KAL3761320.1"/>
    </source>
</evidence>
<dbReference type="SUPFAM" id="SSF48403">
    <property type="entry name" value="Ankyrin repeat"/>
    <property type="match status" value="1"/>
</dbReference>
<proteinExistence type="predicted"/>
<dbReference type="InterPro" id="IPR036770">
    <property type="entry name" value="Ankyrin_rpt-contain_sf"/>
</dbReference>